<evidence type="ECO:0000256" key="1">
    <source>
        <dbReference type="SAM" id="SignalP"/>
    </source>
</evidence>
<dbReference type="EMBL" id="JACBAZ010000012">
    <property type="protein sequence ID" value="NWK57457.1"/>
    <property type="molecule type" value="Genomic_DNA"/>
</dbReference>
<evidence type="ECO:0000313" key="3">
    <source>
        <dbReference type="Proteomes" id="UP000557872"/>
    </source>
</evidence>
<gene>
    <name evidence="2" type="ORF">HW115_17705</name>
</gene>
<dbReference type="AlphaFoldDB" id="A0A851GR40"/>
<organism evidence="2 3">
    <name type="scientific">Oceaniferula marina</name>
    <dbReference type="NCBI Taxonomy" id="2748318"/>
    <lineage>
        <taxon>Bacteria</taxon>
        <taxon>Pseudomonadati</taxon>
        <taxon>Verrucomicrobiota</taxon>
        <taxon>Verrucomicrobiia</taxon>
        <taxon>Verrucomicrobiales</taxon>
        <taxon>Verrucomicrobiaceae</taxon>
        <taxon>Oceaniferula</taxon>
    </lineage>
</organism>
<evidence type="ECO:0008006" key="4">
    <source>
        <dbReference type="Google" id="ProtNLM"/>
    </source>
</evidence>
<comment type="caution">
    <text evidence="2">The sequence shown here is derived from an EMBL/GenBank/DDBJ whole genome shotgun (WGS) entry which is preliminary data.</text>
</comment>
<reference evidence="2 3" key="1">
    <citation type="submission" date="2020-07" db="EMBL/GenBank/DDBJ databases">
        <title>Roseicoccus Jingziensis gen. nov., sp. nov., isolated from coastal seawater.</title>
        <authorList>
            <person name="Feng X."/>
        </authorList>
    </citation>
    <scope>NUCLEOTIDE SEQUENCE [LARGE SCALE GENOMIC DNA]</scope>
    <source>
        <strain evidence="2 3">N1E253</strain>
    </source>
</reference>
<keyword evidence="1" id="KW-0732">Signal</keyword>
<sequence length="127" mass="14158">MNIHSTITAITLALTVASAQARTWTSADGAKTFEGEYVSHTDLSVTVIKNGRKVTFKQDLISEADRTWIKEEAKKAAEATEESTSLDDQVIGKKIKGKTVRTGDKKFITEDTTKVPQYYFLYFSASW</sequence>
<keyword evidence="3" id="KW-1185">Reference proteome</keyword>
<dbReference type="RefSeq" id="WP_178934553.1">
    <property type="nucleotide sequence ID" value="NZ_JACBAZ010000012.1"/>
</dbReference>
<protein>
    <recommendedName>
        <fullName evidence="4">SLA1 homology domain-containing protein</fullName>
    </recommendedName>
</protein>
<dbReference type="Gene3D" id="2.30.30.700">
    <property type="entry name" value="SLA1 homology domain 1"/>
    <property type="match status" value="1"/>
</dbReference>
<accession>A0A851GR40</accession>
<feature type="signal peptide" evidence="1">
    <location>
        <begin position="1"/>
        <end position="21"/>
    </location>
</feature>
<dbReference type="Proteomes" id="UP000557872">
    <property type="component" value="Unassembled WGS sequence"/>
</dbReference>
<proteinExistence type="predicted"/>
<feature type="chain" id="PRO_5032630142" description="SLA1 homology domain-containing protein" evidence="1">
    <location>
        <begin position="22"/>
        <end position="127"/>
    </location>
</feature>
<name>A0A851GR40_9BACT</name>
<evidence type="ECO:0000313" key="2">
    <source>
        <dbReference type="EMBL" id="NWK57457.1"/>
    </source>
</evidence>